<dbReference type="PANTHER" id="PTHR13318">
    <property type="entry name" value="PARTNER OF PAIRED, ISOFORM B-RELATED"/>
    <property type="match status" value="1"/>
</dbReference>
<evidence type="ECO:0000259" key="3">
    <source>
        <dbReference type="PROSITE" id="PS50097"/>
    </source>
</evidence>
<evidence type="ECO:0000313" key="4">
    <source>
        <dbReference type="EMBL" id="KAG8374153.1"/>
    </source>
</evidence>
<dbReference type="CDD" id="cd18186">
    <property type="entry name" value="BTB_POZ_ZBTB_KLHL-like"/>
    <property type="match status" value="1"/>
</dbReference>
<dbReference type="GO" id="GO:0031146">
    <property type="term" value="P:SCF-dependent proteasomal ubiquitin-dependent protein catabolic process"/>
    <property type="evidence" value="ECO:0007669"/>
    <property type="project" value="TreeGrafter"/>
</dbReference>
<proteinExistence type="predicted"/>
<dbReference type="SUPFAM" id="SSF52047">
    <property type="entry name" value="RNI-like"/>
    <property type="match status" value="2"/>
</dbReference>
<comment type="function">
    <text evidence="1">May act as a substrate-specific adapter of an E3 ubiquitin-protein ligase complex (CUL3-RBX1-BTB) which mediates the ubiquitination and subsequent proteasomal degradation of target proteins.</text>
</comment>
<dbReference type="Gene3D" id="3.80.10.10">
    <property type="entry name" value="Ribonuclease Inhibitor"/>
    <property type="match status" value="2"/>
</dbReference>
<dbReference type="InterPro" id="IPR006553">
    <property type="entry name" value="Leu-rich_rpt_Cys-con_subtyp"/>
</dbReference>
<dbReference type="Gene3D" id="1.25.40.420">
    <property type="match status" value="1"/>
</dbReference>
<sequence length="786" mass="87607">MISLIEESSYFRGLLSGSFSESRLDSVSIHWNVESFVSVLRFIFGYNVEISSDNFIPLNEAALFFGVDTLLFKCRVWLDEVTSFRAPHQLCLDDSIRIWKYGLEHGKMEVEYVAANNLILQLCASYLARNFMWALSLNSFNDVPDELLCSSIQHPDLTVDSEKHLCIAILVWLTANTEKLECWSSNFECHKIRTGLLPLWFAAGKRRCRFFQKFADKATETILSLARHPCASLREISRDGDLSQLRIRLTKYTQKLDVSGCPQITLGVFLLSVLPSWSADSMLRNIINKSPINHASTHMGDFQISQALGQILTFEAVQELDISNCPSFSLDSAMDCFHKSFPSLRTLRAAYFLNFKTKWLCELVQRFPLLTNIDLTLDVNPVIPGQVSITSSSSVLTLKKSTTSSDLYNCHSAPSSSDVSRSLISSITKLTLEGRTDIRDSDLLVISEVCPSLSYVNMQGCISVTDRGISEMILKCKMLQSVLACDTSFGNNSILALCSGISSEAQQSQKQCQLTAYNLRTLHIGGCHRVNGKVLSELMSGASHLRSLCLREIPLVDDALYKFSGASLEMLDVSDTKVSCAALSHVIRRNPNLKSLKTRGCRHLLQEEIESRERELRGPSYTSEELYSRLGESCKLEEIELGWGFSFFSLAALKPATRTLKTFVVGLGGSLGCDCLKLLPTICPLLETLILYFQVISDSALTNITQDLLHLQVLALCYCFGEISSLSFNFSMPNLRKLKLQRVAPWMNNAELATLAENCVNLVELSLIGCTLLDSGEGLFSVKNSE</sequence>
<dbReference type="Proteomes" id="UP000826271">
    <property type="component" value="Unassembled WGS sequence"/>
</dbReference>
<keyword evidence="5" id="KW-1185">Reference proteome</keyword>
<dbReference type="EMBL" id="WHWC01000011">
    <property type="protein sequence ID" value="KAG8374153.1"/>
    <property type="molecule type" value="Genomic_DNA"/>
</dbReference>
<gene>
    <name evidence="4" type="ORF">BUALT_Bualt11G0101200</name>
</gene>
<accession>A0AAV6X4S7</accession>
<comment type="pathway">
    <text evidence="2">Protein modification; protein ubiquitination.</text>
</comment>
<dbReference type="Pfam" id="PF00651">
    <property type="entry name" value="BTB"/>
    <property type="match status" value="1"/>
</dbReference>
<name>A0AAV6X4S7_9LAMI</name>
<dbReference type="InterPro" id="IPR000210">
    <property type="entry name" value="BTB/POZ_dom"/>
</dbReference>
<evidence type="ECO:0000256" key="1">
    <source>
        <dbReference type="ARBA" id="ARBA00002668"/>
    </source>
</evidence>
<dbReference type="PROSITE" id="PS50097">
    <property type="entry name" value="BTB"/>
    <property type="match status" value="1"/>
</dbReference>
<dbReference type="Gene3D" id="3.30.710.10">
    <property type="entry name" value="Potassium Channel Kv1.1, Chain A"/>
    <property type="match status" value="1"/>
</dbReference>
<evidence type="ECO:0000256" key="2">
    <source>
        <dbReference type="ARBA" id="ARBA00004906"/>
    </source>
</evidence>
<dbReference type="SMART" id="SM00367">
    <property type="entry name" value="LRR_CC"/>
    <property type="match status" value="5"/>
</dbReference>
<organism evidence="4 5">
    <name type="scientific">Buddleja alternifolia</name>
    <dbReference type="NCBI Taxonomy" id="168488"/>
    <lineage>
        <taxon>Eukaryota</taxon>
        <taxon>Viridiplantae</taxon>
        <taxon>Streptophyta</taxon>
        <taxon>Embryophyta</taxon>
        <taxon>Tracheophyta</taxon>
        <taxon>Spermatophyta</taxon>
        <taxon>Magnoliopsida</taxon>
        <taxon>eudicotyledons</taxon>
        <taxon>Gunneridae</taxon>
        <taxon>Pentapetalae</taxon>
        <taxon>asterids</taxon>
        <taxon>lamiids</taxon>
        <taxon>Lamiales</taxon>
        <taxon>Scrophulariaceae</taxon>
        <taxon>Buddlejeae</taxon>
        <taxon>Buddleja</taxon>
    </lineage>
</organism>
<evidence type="ECO:0000313" key="5">
    <source>
        <dbReference type="Proteomes" id="UP000826271"/>
    </source>
</evidence>
<protein>
    <recommendedName>
        <fullName evidence="3">BTB domain-containing protein</fullName>
    </recommendedName>
</protein>
<dbReference type="AlphaFoldDB" id="A0AAV6X4S7"/>
<dbReference type="InterPro" id="IPR011333">
    <property type="entry name" value="SKP1/BTB/POZ_sf"/>
</dbReference>
<dbReference type="GO" id="GO:0019005">
    <property type="term" value="C:SCF ubiquitin ligase complex"/>
    <property type="evidence" value="ECO:0007669"/>
    <property type="project" value="TreeGrafter"/>
</dbReference>
<dbReference type="InterPro" id="IPR011705">
    <property type="entry name" value="BACK"/>
</dbReference>
<dbReference type="InterPro" id="IPR032675">
    <property type="entry name" value="LRR_dom_sf"/>
</dbReference>
<feature type="domain" description="BTB" evidence="3">
    <location>
        <begin position="1"/>
        <end position="52"/>
    </location>
</feature>
<dbReference type="SUPFAM" id="SSF54695">
    <property type="entry name" value="POZ domain"/>
    <property type="match status" value="1"/>
</dbReference>
<comment type="caution">
    <text evidence="4">The sequence shown here is derived from an EMBL/GenBank/DDBJ whole genome shotgun (WGS) entry which is preliminary data.</text>
</comment>
<dbReference type="PANTHER" id="PTHR13318:SF71">
    <property type="entry name" value="BTB_POZ DOMAIN-CONTAINING PROTEIN FBL11"/>
    <property type="match status" value="1"/>
</dbReference>
<reference evidence="4" key="1">
    <citation type="submission" date="2019-10" db="EMBL/GenBank/DDBJ databases">
        <authorList>
            <person name="Zhang R."/>
            <person name="Pan Y."/>
            <person name="Wang J."/>
            <person name="Ma R."/>
            <person name="Yu S."/>
        </authorList>
    </citation>
    <scope>NUCLEOTIDE SEQUENCE</scope>
    <source>
        <strain evidence="4">LA-IB0</strain>
        <tissue evidence="4">Leaf</tissue>
    </source>
</reference>
<dbReference type="Pfam" id="PF07707">
    <property type="entry name" value="BACK"/>
    <property type="match status" value="1"/>
</dbReference>